<dbReference type="PROSITE" id="PS50235">
    <property type="entry name" value="USP_3"/>
    <property type="match status" value="1"/>
</dbReference>
<dbReference type="VEuPathDB" id="FungiDB:H310_07793"/>
<evidence type="ECO:0000259" key="1">
    <source>
        <dbReference type="PROSITE" id="PS50053"/>
    </source>
</evidence>
<organism evidence="3 4">
    <name type="scientific">Aphanomyces invadans</name>
    <dbReference type="NCBI Taxonomy" id="157072"/>
    <lineage>
        <taxon>Eukaryota</taxon>
        <taxon>Sar</taxon>
        <taxon>Stramenopiles</taxon>
        <taxon>Oomycota</taxon>
        <taxon>Saprolegniomycetes</taxon>
        <taxon>Saprolegniales</taxon>
        <taxon>Verrucalvaceae</taxon>
        <taxon>Aphanomyces</taxon>
    </lineage>
</organism>
<dbReference type="GO" id="GO:0016579">
    <property type="term" value="P:protein deubiquitination"/>
    <property type="evidence" value="ECO:0007669"/>
    <property type="project" value="InterPro"/>
</dbReference>
<gene>
    <name evidence="3" type="ORF">DYB32_005705</name>
</gene>
<dbReference type="Pfam" id="PF00443">
    <property type="entry name" value="UCH"/>
    <property type="match status" value="1"/>
</dbReference>
<evidence type="ECO:0000313" key="4">
    <source>
        <dbReference type="Proteomes" id="UP000285060"/>
    </source>
</evidence>
<name>A0A418ATT7_9STRA</name>
<dbReference type="InterPro" id="IPR038765">
    <property type="entry name" value="Papain-like_cys_pep_sf"/>
</dbReference>
<dbReference type="Proteomes" id="UP000285060">
    <property type="component" value="Unassembled WGS sequence"/>
</dbReference>
<dbReference type="SUPFAM" id="SSF48371">
    <property type="entry name" value="ARM repeat"/>
    <property type="match status" value="1"/>
</dbReference>
<dbReference type="GO" id="GO:0005634">
    <property type="term" value="C:nucleus"/>
    <property type="evidence" value="ECO:0007669"/>
    <property type="project" value="TreeGrafter"/>
</dbReference>
<reference evidence="3 4" key="1">
    <citation type="submission" date="2018-08" db="EMBL/GenBank/DDBJ databases">
        <title>Aphanomyces genome sequencing and annotation.</title>
        <authorList>
            <person name="Minardi D."/>
            <person name="Oidtmann B."/>
            <person name="Van Der Giezen M."/>
            <person name="Studholme D.J."/>
        </authorList>
    </citation>
    <scope>NUCLEOTIDE SEQUENCE [LARGE SCALE GENOMIC DNA]</scope>
    <source>
        <strain evidence="3 4">NJM0002</strain>
    </source>
</reference>
<dbReference type="GO" id="GO:0005829">
    <property type="term" value="C:cytosol"/>
    <property type="evidence" value="ECO:0007669"/>
    <property type="project" value="TreeGrafter"/>
</dbReference>
<dbReference type="InterPro" id="IPR000626">
    <property type="entry name" value="Ubiquitin-like_dom"/>
</dbReference>
<dbReference type="FunFam" id="3.90.70.10:FF:000022">
    <property type="entry name" value="Ubiquitin carboxyl-terminal hydrolase 24"/>
    <property type="match status" value="1"/>
</dbReference>
<dbReference type="EMBL" id="QUSY01000527">
    <property type="protein sequence ID" value="RHY28785.1"/>
    <property type="molecule type" value="Genomic_DNA"/>
</dbReference>
<dbReference type="Gene3D" id="2.30.30.140">
    <property type="match status" value="1"/>
</dbReference>
<dbReference type="VEuPathDB" id="FungiDB:H310_07792"/>
<dbReference type="PANTHER" id="PTHR24006:SF827">
    <property type="entry name" value="UBIQUITIN CARBOXYL-TERMINAL HYDROLASE 34"/>
    <property type="match status" value="1"/>
</dbReference>
<accession>A0A418ATT7</accession>
<keyword evidence="4" id="KW-1185">Reference proteome</keyword>
<sequence>MNESVVVPRGGEQQPVNSFADFQRNCYLLENVLGDPSTDPLPSLHTLWTWIDWVNRGQGTPKHDAHLFAVCLPRVANGLLRRSFNLFPDHHDIPPQILHFLKEYVRFVVQRMQPGTELFPTYLDAIHNILNPSHLFYQCHGLSASPISEIDNDDSSSTTLFELPSEGAIGTIVDAYRPNHRTWYEAVIMNYEAAQNRVYVGFFGLDSDGDGWISLDSSDIARRGSMAGGRRGQGPIRVDLDETIPDEADPSSAYVHWTGMSTSSIPLAIPRARVPVSHFFIDLVNAFGCVGGFHILPMLSTSPNDASSSTVSIAVATTSLSLVANVAPWLTRPWATAIVSQCNTWIQKHMNFLELRPVTKPMLDTLYVSVKNLNRRLHSRHDASEIADAVLLQVCLQCLNSSVLEIRLHGLKCLTDFISMIRQAQSFGPKHAPVFGSTTVIHVNITESTTKADFAAWCAHHRVLHILCDSHEQLIRRSSELLRFLCDANAFDLASLHVIWQAILSNGPDMRASLFYVLESLASYMTVPVCTALLDLVANHFGVTSIHVLGLLGALAKYAPLDSVDDDDDDMQVATGGSGFFASPNPFVVRCSCRHTALQLLWSTMQDTSDPSKRALFDHAKLQFQDAIKANVDEDYEEEGQWNPVVMGCVSYLLELVVESLRSHSNVPQAFGIVGYVLQLFEDSTSSTKRTTIAAVLEAQGMLQLVLEDLVQFKTVYAPFHGIPYHVDASSDSAVLAAVNADLLAHGSHVDFVDHVKTRLGFLSLWLNIQPTLAWSFAQLQLMWTALNAKATLTTERTMFFKWLTTNALHWDVQNVTFVFEMLLGADAFLTSPALTPLSLQCFLCYFRLVNHHRQLLTLDNVATVNTQNQFTIHALPLLGMPTLWTILLRGSSSVVFVQTMKFLTLLPFKLDPTLEPLNLLADGLDYLESADATARSRCVTVLASIIGTDEASASALATGQWVPHGKASRGAPLHLTVNNSIKLTATSGQRLPLQVYAHDTVLEMQVAVARMVDSVPLSTKGLRFFRMGSEIHELSRCTTLVEAGFKDGDTVLVVYRPNVQLSPLVTAENRPAVVFEPRLVDVLMQLIREHDTKEAWELLMRLPTPDSMVDAIRTHADAWTTLLSSHRGDTTAGGGVSVTQLLYRVQVLENLINDHDGTAMLTTFITTDGPACIVDLLLRYSSPMDAAEPSQFVKYLLKEVTMVCLRLLITFLGHSSTYKDFVVPKTHEFDPEHVNMDIPLVLELVLSPYRDPKASPFVRGASSTAIHDATDDDEAKMSRQSVHDHVESLVQSMNYPALHAACSYLLLEALQEDMLSEVATIEAGLRMYLICASYSPLFRTLPADVVRRMLTSSSRRIRHLVTHALLVLTLRDDDSMELDPVRCGAVAQQLLALAESPLTGPLPLQYYTLLGLFLFTSKAHEAPQTLLDLHLHLLSQTRPQSSSSFLTDSSTHLFSSDVQEPVVGLLFVLRCLVAGFPELQTFQPNLLIQVWSHCLMSYPPSSSSPGVHGAASWQPRCTSATSRQGAFRLLVDLATYPSLTADVTNGNFAFVLQQLPHLVHATGKRFFDDWEWSWDPHAQMKPVGNYVGLRNLGCTCYLNSTLQQLAMTPRIRAAVLGMTVHDSDPPVFKQIQRVFAYLQESQQKSVDPKHLIACLTDEAGGPLNVMLQQDAEEFLTKFCDGLSEFLKKAACPPLFGGTVCTQLVCQGGCHTIRETAATSFVCMTVEVKGYDSLVQSLQQWSEGEVLSGVNCDACGSKQDTMKRDCMDSLPHTLLLHLKRFDLNFDTFLREKVNDEFSFPLTLDMFPYTKAGLLQRSQENGDGRVAPGDATYHLVGCVVHMGSTESGHYYSLVQDRSNGAWIEFNDEHVSSFDLKHLEAECFGGADRSTTDQFGSATHLNTKSAYILVYERRDDSTVPVVAVPSAVMADLAVENQAFVQACYAHEQEFLSFVCTLLEHLAVETTREWNPDMLHWTFLDSAVHCIPLYARAFTASPLPLVPLLIKHITCPTFAATVLGHFVQHVSLLLDLLLHCTKTPVRADFSALLLHLCQLVMERDLAALDADLVARDTNTDTAVSTSLLARLVDTMHMFAMMDDVVGHWRHMQEWMALLHGLAQLHPTLRDLLRSRKCGMYLLDMYLGDVSPLMGKQYTAYSRKRLPKVLPPSALVLPLTIVALLYHDQVHTAVDIDTRSCLLLKPLYVKMFDHADHAKALSRLLVHWSRDWEAYTMSVISVVGDVVGGLNPYSTTLSGLVYVLDGFLSLRDSLQPMRMEQWFDAMSRHMEILKSAQAQAQRMTELLLENGRGLEWLEVQDEAAESFDDADPTAYISITVEFATAMATPRPSSQSTAISDYLDDIPAIIEYIWCGESVGLKLGRHTLVKTPPAIQHTWTNGDDVNITLATEFYSKKVIVRRVSKRVLSGVRPKFVLHSINGAPVRMDNFNEMMVVLKTGHAAGIPQVLEFQPNPMPVMVIYVPEGGVLDHAGVTTEYELMTINHVNVTYLTLDQIGRMLHECTKPCHLTFGWTLPIDSSCDVPLAMLTDDATVSV</sequence>
<dbReference type="SUPFAM" id="SSF54001">
    <property type="entry name" value="Cysteine proteinases"/>
    <property type="match status" value="1"/>
</dbReference>
<dbReference type="PANTHER" id="PTHR24006">
    <property type="entry name" value="UBIQUITIN CARBOXYL-TERMINAL HYDROLASE"/>
    <property type="match status" value="1"/>
</dbReference>
<dbReference type="GO" id="GO:0004843">
    <property type="term" value="F:cysteine-type deubiquitinase activity"/>
    <property type="evidence" value="ECO:0007669"/>
    <property type="project" value="InterPro"/>
</dbReference>
<evidence type="ECO:0000259" key="2">
    <source>
        <dbReference type="PROSITE" id="PS50235"/>
    </source>
</evidence>
<dbReference type="InterPro" id="IPR050164">
    <property type="entry name" value="Peptidase_C19"/>
</dbReference>
<dbReference type="InterPro" id="IPR028889">
    <property type="entry name" value="USP"/>
</dbReference>
<evidence type="ECO:0000313" key="3">
    <source>
        <dbReference type="EMBL" id="RHY28785.1"/>
    </source>
</evidence>
<dbReference type="InterPro" id="IPR001394">
    <property type="entry name" value="Peptidase_C19_UCH"/>
</dbReference>
<proteinExistence type="predicted"/>
<evidence type="ECO:0008006" key="5">
    <source>
        <dbReference type="Google" id="ProtNLM"/>
    </source>
</evidence>
<comment type="caution">
    <text evidence="3">The sequence shown here is derived from an EMBL/GenBank/DDBJ whole genome shotgun (WGS) entry which is preliminary data.</text>
</comment>
<dbReference type="InterPro" id="IPR016024">
    <property type="entry name" value="ARM-type_fold"/>
</dbReference>
<feature type="domain" description="USP" evidence="2">
    <location>
        <begin position="1588"/>
        <end position="1912"/>
    </location>
</feature>
<protein>
    <recommendedName>
        <fullName evidence="5">USP domain-containing protein</fullName>
    </recommendedName>
</protein>
<feature type="domain" description="Ubiquitin-like" evidence="1">
    <location>
        <begin position="980"/>
        <end position="1057"/>
    </location>
</feature>
<dbReference type="PROSITE" id="PS50053">
    <property type="entry name" value="UBIQUITIN_2"/>
    <property type="match status" value="1"/>
</dbReference>
<dbReference type="Gene3D" id="3.90.70.10">
    <property type="entry name" value="Cysteine proteinases"/>
    <property type="match status" value="1"/>
</dbReference>